<evidence type="ECO:0000313" key="3">
    <source>
        <dbReference type="Proteomes" id="UP000540989"/>
    </source>
</evidence>
<dbReference type="Gene3D" id="3.30.160.390">
    <property type="entry name" value="Integrase, DNA-binding domain"/>
    <property type="match status" value="1"/>
</dbReference>
<accession>A0A7W7ZCB3</accession>
<gene>
    <name evidence="2" type="ORF">HDF16_001980</name>
</gene>
<feature type="domain" description="Integrase DNA-binding" evidence="1">
    <location>
        <begin position="1"/>
        <end position="37"/>
    </location>
</feature>
<keyword evidence="3" id="KW-1185">Reference proteome</keyword>
<dbReference type="Pfam" id="PF13356">
    <property type="entry name" value="Arm-DNA-bind_3"/>
    <property type="match status" value="1"/>
</dbReference>
<dbReference type="InterPro" id="IPR025166">
    <property type="entry name" value="Integrase_DNA_bind_dom"/>
</dbReference>
<proteinExistence type="predicted"/>
<name>A0A7W7ZCB3_9BACT</name>
<protein>
    <recommendedName>
        <fullName evidence="1">Integrase DNA-binding domain-containing protein</fullName>
    </recommendedName>
</protein>
<dbReference type="AlphaFoldDB" id="A0A7W7ZCB3"/>
<organism evidence="2 3">
    <name type="scientific">Granulicella aggregans</name>
    <dbReference type="NCBI Taxonomy" id="474949"/>
    <lineage>
        <taxon>Bacteria</taxon>
        <taxon>Pseudomonadati</taxon>
        <taxon>Acidobacteriota</taxon>
        <taxon>Terriglobia</taxon>
        <taxon>Terriglobales</taxon>
        <taxon>Acidobacteriaceae</taxon>
        <taxon>Granulicella</taxon>
    </lineage>
</organism>
<dbReference type="Proteomes" id="UP000540989">
    <property type="component" value="Unassembled WGS sequence"/>
</dbReference>
<evidence type="ECO:0000259" key="1">
    <source>
        <dbReference type="Pfam" id="PF13356"/>
    </source>
</evidence>
<dbReference type="InterPro" id="IPR038488">
    <property type="entry name" value="Integrase_DNA-bd_sf"/>
</dbReference>
<dbReference type="EMBL" id="JACHIP010000002">
    <property type="protein sequence ID" value="MBB5057295.1"/>
    <property type="molecule type" value="Genomic_DNA"/>
</dbReference>
<evidence type="ECO:0000313" key="2">
    <source>
        <dbReference type="EMBL" id="MBB5057295.1"/>
    </source>
</evidence>
<sequence>MTLGRYPELYLALARDGHRQARRLLAAKVDPIEERKTERQAKHVSIANSFVSVVPK</sequence>
<comment type="caution">
    <text evidence="2">The sequence shown here is derived from an EMBL/GenBank/DDBJ whole genome shotgun (WGS) entry which is preliminary data.</text>
</comment>
<reference evidence="2 3" key="1">
    <citation type="submission" date="2020-08" db="EMBL/GenBank/DDBJ databases">
        <title>Genomic Encyclopedia of Type Strains, Phase IV (KMG-V): Genome sequencing to study the core and pangenomes of soil and plant-associated prokaryotes.</title>
        <authorList>
            <person name="Whitman W."/>
        </authorList>
    </citation>
    <scope>NUCLEOTIDE SEQUENCE [LARGE SCALE GENOMIC DNA]</scope>
    <source>
        <strain evidence="2 3">M8UP14</strain>
    </source>
</reference>